<gene>
    <name evidence="7" type="ORF">BCR35DRAFT_308965</name>
</gene>
<evidence type="ECO:0000256" key="3">
    <source>
        <dbReference type="ARBA" id="ARBA00038201"/>
    </source>
</evidence>
<dbReference type="GO" id="GO:0000329">
    <property type="term" value="C:fungal-type vacuole membrane"/>
    <property type="evidence" value="ECO:0007669"/>
    <property type="project" value="TreeGrafter"/>
</dbReference>
<dbReference type="EMBL" id="MCGR01000070">
    <property type="protein sequence ID" value="ORY62729.1"/>
    <property type="molecule type" value="Genomic_DNA"/>
</dbReference>
<protein>
    <recommendedName>
        <fullName evidence="6">CNH domain-containing protein</fullName>
    </recommendedName>
</protein>
<evidence type="ECO:0000256" key="2">
    <source>
        <dbReference type="ARBA" id="ARBA00023136"/>
    </source>
</evidence>
<dbReference type="AlphaFoldDB" id="A0A1Y2DU79"/>
<evidence type="ECO:0000256" key="4">
    <source>
        <dbReference type="PROSITE-ProRule" id="PRU01006"/>
    </source>
</evidence>
<dbReference type="InParanoid" id="A0A1Y2DU79"/>
<dbReference type="PROSITE" id="PS50219">
    <property type="entry name" value="CNH"/>
    <property type="match status" value="1"/>
</dbReference>
<comment type="caution">
    <text evidence="7">The sequence shown here is derived from an EMBL/GenBank/DDBJ whole genome shotgun (WGS) entry which is preliminary data.</text>
</comment>
<dbReference type="GO" id="GO:0006914">
    <property type="term" value="P:autophagy"/>
    <property type="evidence" value="ECO:0007669"/>
    <property type="project" value="TreeGrafter"/>
</dbReference>
<dbReference type="OrthoDB" id="5325112at2759"/>
<name>A0A1Y2DU79_9BASI</name>
<dbReference type="InterPro" id="IPR019453">
    <property type="entry name" value="VPS39/TGFA1_Znf"/>
</dbReference>
<dbReference type="InterPro" id="IPR019452">
    <property type="entry name" value="VPS39/TGF_beta_rcpt-assoc_1"/>
</dbReference>
<comment type="subcellular location">
    <subcellularLocation>
        <location evidence="1">Endomembrane system</location>
        <topology evidence="1">Peripheral membrane protein</topology>
    </subcellularLocation>
</comment>
<dbReference type="InterPro" id="IPR000547">
    <property type="entry name" value="Clathrin_H-chain/VPS_repeat"/>
</dbReference>
<feature type="region of interest" description="Disordered" evidence="5">
    <location>
        <begin position="589"/>
        <end position="614"/>
    </location>
</feature>
<dbReference type="PANTHER" id="PTHR12894:SF49">
    <property type="entry name" value="VAM6_VPS39-LIKE PROTEIN"/>
    <property type="match status" value="1"/>
</dbReference>
<dbReference type="Pfam" id="PF10366">
    <property type="entry name" value="Vps39_1"/>
    <property type="match status" value="1"/>
</dbReference>
<dbReference type="PANTHER" id="PTHR12894">
    <property type="entry name" value="CNH DOMAIN CONTAINING"/>
    <property type="match status" value="1"/>
</dbReference>
<evidence type="ECO:0000313" key="8">
    <source>
        <dbReference type="Proteomes" id="UP000193467"/>
    </source>
</evidence>
<dbReference type="GO" id="GO:0012505">
    <property type="term" value="C:endomembrane system"/>
    <property type="evidence" value="ECO:0007669"/>
    <property type="project" value="UniProtKB-SubCell"/>
</dbReference>
<dbReference type="PROSITE" id="PS50236">
    <property type="entry name" value="CHCR"/>
    <property type="match status" value="1"/>
</dbReference>
<dbReference type="Pfam" id="PF10367">
    <property type="entry name" value="zf-Vps39_C"/>
    <property type="match status" value="1"/>
</dbReference>
<sequence length="1133" mass="122946">MHSPFSLSTLIPPEALGSDAVTATLLHANRVILGTEKGSLLVFDLSNASTSISPPSATLVSKHEGFCKKAVDQLGVIKELNGLLCLSGGDLTLHSLPTFALLSSFSAQSRGAASLFALSTYIHQPPAAPPRRSNTSRAAPMAPSSPEIRTTLALACRRRLVLLAWIDGAWQTPSELALPHQIRGMAFDERKIVAGFSTGEYGIITLPAAKAAASEAPSLGELFTPTMPAVEKAKAIPAGLGGLGNVMGLGALGGLSLGAKKLEKNGVVAVPRAGKGKAKDDGGKSSDGATSGAWLWGKEWGWEDEEKEKETKEGEVLVVRENIAIPLTSSGKPRTSTPSSIIYPSFTDETLVVSPYIISLLAAPPPSLAPGSSSSSTSLSPSLAIHNIDTLAPVQTLAVPPPPISPPSSIAEGSDLKLPDPAAQQPFTARLLTVASSSAQPPLLLLTSRPPPGSASAAAAAPVEQTLWIVTMKSWQSQIEELGQAGAWEEGIRLVRRSGANGGMDLPPPLLRRLAVLHSLALFTEHRYDLAIDAFISLDITPSKVVSLYPHAISGKLHIEHAGHEELFGGRPQHKVAAAIEDEIMRKHEAEEEEKKRIEEEKKKAPASPARKGKVAAAVDDDDASSIRSGIGRLKGKASWIKDSSDVLEQIADRAAIDAERQAKLDAKRYATSVDELIRYLTDRRQKYAQALATLLPSARPAPSSPRARASGAELLELPDEPLTNLSPDQLARVAQVVDTALFKAYLATKPVMVGPLCRIDNWCEVEEVEELLLAAKKYQELLDLYNGKNMHEKAVKLLRQMADDEEDPEEKVGPTIRYLQKLGADHVTVIFESSRWVFEADRAAALEIFIADLEEVESLPRHATMAHLERIGSDVCITYLEHIIHTLGEEGSEFHEKLIELYLAAVHRPNGSGSDEAYQKLLDLLESSTSYRADRMLGRLPSEDMHEVRAILLGRLGRHEGALQIYVYQLEDHATAEEYCKRVYDSDASMRPTIFHLLLRIYLRPRPSHPLLFGPALSLISSHASSIDAIEVFDLLPPLVALGDIRVFLEKTLRRSGERVREGKVVRSIGRAEVDEEEGQLVDLEERRVKITEGRVCPQCHKRLGNSVIAIHSPRGEVTHYQCREKFQEMNS</sequence>
<feature type="domain" description="CNH" evidence="6">
    <location>
        <begin position="18"/>
        <end position="412"/>
    </location>
</feature>
<organism evidence="7 8">
    <name type="scientific">Leucosporidium creatinivorum</name>
    <dbReference type="NCBI Taxonomy" id="106004"/>
    <lineage>
        <taxon>Eukaryota</taxon>
        <taxon>Fungi</taxon>
        <taxon>Dikarya</taxon>
        <taxon>Basidiomycota</taxon>
        <taxon>Pucciniomycotina</taxon>
        <taxon>Microbotryomycetes</taxon>
        <taxon>Leucosporidiales</taxon>
        <taxon>Leucosporidium</taxon>
    </lineage>
</organism>
<proteinExistence type="inferred from homology"/>
<evidence type="ECO:0000259" key="6">
    <source>
        <dbReference type="PROSITE" id="PS50219"/>
    </source>
</evidence>
<accession>A0A1Y2DU79</accession>
<dbReference type="STRING" id="106004.A0A1Y2DU79"/>
<dbReference type="GO" id="GO:0034058">
    <property type="term" value="P:endosomal vesicle fusion"/>
    <property type="evidence" value="ECO:0007669"/>
    <property type="project" value="TreeGrafter"/>
</dbReference>
<comment type="similarity">
    <text evidence="3">Belongs to the VAM6/VPS39 family.</text>
</comment>
<reference evidence="7 8" key="1">
    <citation type="submission" date="2016-07" db="EMBL/GenBank/DDBJ databases">
        <title>Pervasive Adenine N6-methylation of Active Genes in Fungi.</title>
        <authorList>
            <consortium name="DOE Joint Genome Institute"/>
            <person name="Mondo S.J."/>
            <person name="Dannebaum R.O."/>
            <person name="Kuo R.C."/>
            <person name="Labutti K."/>
            <person name="Haridas S."/>
            <person name="Kuo A."/>
            <person name="Salamov A."/>
            <person name="Ahrendt S.R."/>
            <person name="Lipzen A."/>
            <person name="Sullivan W."/>
            <person name="Andreopoulos W.B."/>
            <person name="Clum A."/>
            <person name="Lindquist E."/>
            <person name="Daum C."/>
            <person name="Ramamoorthy G.K."/>
            <person name="Gryganskyi A."/>
            <person name="Culley D."/>
            <person name="Magnuson J.K."/>
            <person name="James T.Y."/>
            <person name="O'Malley M.A."/>
            <person name="Stajich J.E."/>
            <person name="Spatafora J.W."/>
            <person name="Visel A."/>
            <person name="Grigoriev I.V."/>
        </authorList>
    </citation>
    <scope>NUCLEOTIDE SEQUENCE [LARGE SCALE GENOMIC DNA]</scope>
    <source>
        <strain evidence="7 8">62-1032</strain>
    </source>
</reference>
<dbReference type="InterPro" id="IPR032914">
    <property type="entry name" value="Vam6/VPS39/TRAP1"/>
</dbReference>
<keyword evidence="8" id="KW-1185">Reference proteome</keyword>
<dbReference type="Pfam" id="PF00780">
    <property type="entry name" value="CNH"/>
    <property type="match status" value="1"/>
</dbReference>
<evidence type="ECO:0000256" key="1">
    <source>
        <dbReference type="ARBA" id="ARBA00004184"/>
    </source>
</evidence>
<keyword evidence="2" id="KW-0472">Membrane</keyword>
<evidence type="ECO:0000313" key="7">
    <source>
        <dbReference type="EMBL" id="ORY62729.1"/>
    </source>
</evidence>
<feature type="region of interest" description="Disordered" evidence="5">
    <location>
        <begin position="273"/>
        <end position="292"/>
    </location>
</feature>
<evidence type="ECO:0000256" key="5">
    <source>
        <dbReference type="SAM" id="MobiDB-lite"/>
    </source>
</evidence>
<dbReference type="GO" id="GO:0006886">
    <property type="term" value="P:intracellular protein transport"/>
    <property type="evidence" value="ECO:0007669"/>
    <property type="project" value="UniProtKB-UniRule"/>
</dbReference>
<feature type="repeat" description="CHCR" evidence="4">
    <location>
        <begin position="851"/>
        <end position="1008"/>
    </location>
</feature>
<feature type="compositionally biased region" description="Basic and acidic residues" evidence="5">
    <location>
        <begin position="589"/>
        <end position="604"/>
    </location>
</feature>
<dbReference type="Proteomes" id="UP000193467">
    <property type="component" value="Unassembled WGS sequence"/>
</dbReference>
<dbReference type="InterPro" id="IPR001180">
    <property type="entry name" value="CNH_dom"/>
</dbReference>